<organism evidence="2">
    <name type="scientific">Arundo donax</name>
    <name type="common">Giant reed</name>
    <name type="synonym">Donax arundinaceus</name>
    <dbReference type="NCBI Taxonomy" id="35708"/>
    <lineage>
        <taxon>Eukaryota</taxon>
        <taxon>Viridiplantae</taxon>
        <taxon>Streptophyta</taxon>
        <taxon>Embryophyta</taxon>
        <taxon>Tracheophyta</taxon>
        <taxon>Spermatophyta</taxon>
        <taxon>Magnoliopsida</taxon>
        <taxon>Liliopsida</taxon>
        <taxon>Poales</taxon>
        <taxon>Poaceae</taxon>
        <taxon>PACMAD clade</taxon>
        <taxon>Arundinoideae</taxon>
        <taxon>Arundineae</taxon>
        <taxon>Arundo</taxon>
    </lineage>
</organism>
<evidence type="ECO:0000259" key="1">
    <source>
        <dbReference type="Pfam" id="PF00078"/>
    </source>
</evidence>
<reference evidence="2" key="2">
    <citation type="journal article" date="2015" name="Data Brief">
        <title>Shoot transcriptome of the giant reed, Arundo donax.</title>
        <authorList>
            <person name="Barrero R.A."/>
            <person name="Guerrero F.D."/>
            <person name="Moolhuijzen P."/>
            <person name="Goolsby J.A."/>
            <person name="Tidwell J."/>
            <person name="Bellgard S.E."/>
            <person name="Bellgard M.I."/>
        </authorList>
    </citation>
    <scope>NUCLEOTIDE SEQUENCE</scope>
    <source>
        <tissue evidence="2">Shoot tissue taken approximately 20 cm above the soil surface</tissue>
    </source>
</reference>
<dbReference type="SUPFAM" id="SSF56672">
    <property type="entry name" value="DNA/RNA polymerases"/>
    <property type="match status" value="1"/>
</dbReference>
<sequence>MLYKFYLWILHKEIRVVFMDDILIYSKSLEEHQHHLHPVFQVLLDHKLFVKYSKCSFSKQRLHYLGDVISAKEVATDPAKSAVMLAWPTPSNVTELRGFLGITGYYKKFVQHYGILEKPLTSIYNRNILVGPQQLNKHLIN</sequence>
<dbReference type="InterPro" id="IPR000477">
    <property type="entry name" value="RT_dom"/>
</dbReference>
<protein>
    <recommendedName>
        <fullName evidence="1">Reverse transcriptase domain-containing protein</fullName>
    </recommendedName>
</protein>
<dbReference type="PANTHER" id="PTHR33064:SF37">
    <property type="entry name" value="RIBONUCLEASE H"/>
    <property type="match status" value="1"/>
</dbReference>
<dbReference type="InterPro" id="IPR051320">
    <property type="entry name" value="Viral_Replic_Matur_Polypro"/>
</dbReference>
<reference evidence="2" key="1">
    <citation type="submission" date="2014-09" db="EMBL/GenBank/DDBJ databases">
        <authorList>
            <person name="Magalhaes I.L.F."/>
            <person name="Oliveira U."/>
            <person name="Santos F.R."/>
            <person name="Vidigal T.H.D.A."/>
            <person name="Brescovit A.D."/>
            <person name="Santos A.J."/>
        </authorList>
    </citation>
    <scope>NUCLEOTIDE SEQUENCE</scope>
    <source>
        <tissue evidence="2">Shoot tissue taken approximately 20 cm above the soil surface</tissue>
    </source>
</reference>
<dbReference type="Pfam" id="PF00078">
    <property type="entry name" value="RVT_1"/>
    <property type="match status" value="1"/>
</dbReference>
<name>A0A0A9A0W7_ARUDO</name>
<dbReference type="AlphaFoldDB" id="A0A0A9A0W7"/>
<dbReference type="PANTHER" id="PTHR33064">
    <property type="entry name" value="POL PROTEIN"/>
    <property type="match status" value="1"/>
</dbReference>
<evidence type="ECO:0000313" key="2">
    <source>
        <dbReference type="EMBL" id="JAD45309.1"/>
    </source>
</evidence>
<dbReference type="InterPro" id="IPR043128">
    <property type="entry name" value="Rev_trsase/Diguanyl_cyclase"/>
</dbReference>
<dbReference type="InterPro" id="IPR043502">
    <property type="entry name" value="DNA/RNA_pol_sf"/>
</dbReference>
<accession>A0A0A9A0W7</accession>
<proteinExistence type="predicted"/>
<feature type="domain" description="Reverse transcriptase" evidence="1">
    <location>
        <begin position="13"/>
        <end position="66"/>
    </location>
</feature>
<dbReference type="EMBL" id="GBRH01252586">
    <property type="protein sequence ID" value="JAD45309.1"/>
    <property type="molecule type" value="Transcribed_RNA"/>
</dbReference>
<dbReference type="Gene3D" id="3.30.70.270">
    <property type="match status" value="2"/>
</dbReference>